<dbReference type="Proteomes" id="UP000829398">
    <property type="component" value="Chromosome 2"/>
</dbReference>
<accession>A0ACB8N5D3</accession>
<name>A0ACB8N5D3_CITSI</name>
<dbReference type="EMBL" id="CM039171">
    <property type="protein sequence ID" value="KAH9793072.1"/>
    <property type="molecule type" value="Genomic_DNA"/>
</dbReference>
<evidence type="ECO:0000313" key="1">
    <source>
        <dbReference type="EMBL" id="KAH9793072.1"/>
    </source>
</evidence>
<protein>
    <submittedName>
        <fullName evidence="1">Peroxidase 27</fullName>
    </submittedName>
</protein>
<reference evidence="2" key="1">
    <citation type="journal article" date="2023" name="Hortic. Res.">
        <title>A chromosome-level phased genome enabling allele-level studies in sweet orange: a case study on citrus Huanglongbing tolerance.</title>
        <authorList>
            <person name="Wu B."/>
            <person name="Yu Q."/>
            <person name="Deng Z."/>
            <person name="Duan Y."/>
            <person name="Luo F."/>
            <person name="Gmitter F. Jr."/>
        </authorList>
    </citation>
    <scope>NUCLEOTIDE SEQUENCE [LARGE SCALE GENOMIC DNA]</scope>
    <source>
        <strain evidence="2">cv. Valencia</strain>
    </source>
</reference>
<keyword evidence="1" id="KW-0560">Oxidoreductase</keyword>
<organism evidence="1 2">
    <name type="scientific">Citrus sinensis</name>
    <name type="common">Sweet orange</name>
    <name type="synonym">Citrus aurantium var. sinensis</name>
    <dbReference type="NCBI Taxonomy" id="2711"/>
    <lineage>
        <taxon>Eukaryota</taxon>
        <taxon>Viridiplantae</taxon>
        <taxon>Streptophyta</taxon>
        <taxon>Embryophyta</taxon>
        <taxon>Tracheophyta</taxon>
        <taxon>Spermatophyta</taxon>
        <taxon>Magnoliopsida</taxon>
        <taxon>eudicotyledons</taxon>
        <taxon>Gunneridae</taxon>
        <taxon>Pentapetalae</taxon>
        <taxon>rosids</taxon>
        <taxon>malvids</taxon>
        <taxon>Sapindales</taxon>
        <taxon>Rutaceae</taxon>
        <taxon>Aurantioideae</taxon>
        <taxon>Citrus</taxon>
    </lineage>
</organism>
<keyword evidence="1" id="KW-0575">Peroxidase</keyword>
<comment type="caution">
    <text evidence="1">The sequence shown here is derived from an EMBL/GenBank/DDBJ whole genome shotgun (WGS) entry which is preliminary data.</text>
</comment>
<sequence>MATQKLASLFFLQQIIHVLFILHLANADQGLKLGFYQKMCPDAEAITRKITHQHISRAPTLAAPLLRMHFHDCFIRLAPNCWQGCDGSVLLNSTKNNQAEKDAFANLSLRGYQVIDAVKSALENMCPGVVSCADILALVTRDAVSMIKGPFWEVPTGRRDGRESVASETRDLPPPFGNITLLKQKFAAKGLSVKDLVVLAGGHTIGTSHCSSFETRLYNFTGKGDTDPTLDPNYVVHLKRKCQPGDTTTLVDMDPGSFRTFDGDYYTLVAKRRGLFQSDAALLDDTETKSYVKLQANTYGSTFAKDFAESMVNMGKIGVLTGKAGEIRKHCAFVN</sequence>
<evidence type="ECO:0000313" key="2">
    <source>
        <dbReference type="Proteomes" id="UP000829398"/>
    </source>
</evidence>
<proteinExistence type="predicted"/>
<keyword evidence="2" id="KW-1185">Reference proteome</keyword>
<gene>
    <name evidence="1" type="ORF">KPL71_004407</name>
</gene>